<organism evidence="1 2">
    <name type="scientific">Vibrio sagamiensis NBRC 104589</name>
    <dbReference type="NCBI Taxonomy" id="1219064"/>
    <lineage>
        <taxon>Bacteria</taxon>
        <taxon>Pseudomonadati</taxon>
        <taxon>Pseudomonadota</taxon>
        <taxon>Gammaproteobacteria</taxon>
        <taxon>Vibrionales</taxon>
        <taxon>Vibrionaceae</taxon>
        <taxon>Vibrio</taxon>
    </lineage>
</organism>
<dbReference type="AlphaFoldDB" id="A0A511QK71"/>
<reference evidence="1 2" key="1">
    <citation type="submission" date="2019-07" db="EMBL/GenBank/DDBJ databases">
        <title>Whole genome shotgun sequence of Vibrio sagamiensis NBRC 104589.</title>
        <authorList>
            <person name="Hosoyama A."/>
            <person name="Uohara A."/>
            <person name="Ohji S."/>
            <person name="Ichikawa N."/>
        </authorList>
    </citation>
    <scope>NUCLEOTIDE SEQUENCE [LARGE SCALE GENOMIC DNA]</scope>
    <source>
        <strain evidence="1 2">NBRC 104589</strain>
    </source>
</reference>
<gene>
    <name evidence="1" type="ORF">VSA01S_38470</name>
</gene>
<dbReference type="Proteomes" id="UP000321922">
    <property type="component" value="Unassembled WGS sequence"/>
</dbReference>
<accession>A0A511QK71</accession>
<sequence>MICLGSVGNNYLFYDHDGYYVQQLIGGMLSERVIDYKLTKEEENSYRLIGLKALNPVLDHFYKYENHSDLNLSERQISSEKRASFFECRK</sequence>
<evidence type="ECO:0000313" key="1">
    <source>
        <dbReference type="EMBL" id="GEM77735.1"/>
    </source>
</evidence>
<dbReference type="EMBL" id="BJXJ01000118">
    <property type="protein sequence ID" value="GEM77735.1"/>
    <property type="molecule type" value="Genomic_DNA"/>
</dbReference>
<comment type="caution">
    <text evidence="1">The sequence shown here is derived from an EMBL/GenBank/DDBJ whole genome shotgun (WGS) entry which is preliminary data.</text>
</comment>
<proteinExistence type="predicted"/>
<name>A0A511QK71_9VIBR</name>
<evidence type="ECO:0000313" key="2">
    <source>
        <dbReference type="Proteomes" id="UP000321922"/>
    </source>
</evidence>
<keyword evidence="2" id="KW-1185">Reference proteome</keyword>
<protein>
    <submittedName>
        <fullName evidence="1">Uncharacterized protein</fullName>
    </submittedName>
</protein>